<dbReference type="RefSeq" id="WP_090195021.1">
    <property type="nucleotide sequence ID" value="NZ_LT629785.1"/>
</dbReference>
<dbReference type="AlphaFoldDB" id="A0A1H2GDD2"/>
<dbReference type="EMBL" id="LT629785">
    <property type="protein sequence ID" value="SDU17575.1"/>
    <property type="molecule type" value="Genomic_DNA"/>
</dbReference>
<organism evidence="3 4">
    <name type="scientific">Pseudomonas pohangensis</name>
    <dbReference type="NCBI Taxonomy" id="364197"/>
    <lineage>
        <taxon>Bacteria</taxon>
        <taxon>Pseudomonadati</taxon>
        <taxon>Pseudomonadota</taxon>
        <taxon>Gammaproteobacteria</taxon>
        <taxon>Pseudomonadales</taxon>
        <taxon>Pseudomonadaceae</taxon>
        <taxon>Pseudomonas</taxon>
    </lineage>
</organism>
<evidence type="ECO:0000256" key="1">
    <source>
        <dbReference type="SAM" id="Phobius"/>
    </source>
</evidence>
<name>A0A1H2GDD2_9PSED</name>
<evidence type="ECO:0000259" key="2">
    <source>
        <dbReference type="Pfam" id="PF09335"/>
    </source>
</evidence>
<evidence type="ECO:0000313" key="4">
    <source>
        <dbReference type="Proteomes" id="UP000243232"/>
    </source>
</evidence>
<gene>
    <name evidence="3" type="ORF">SAMN05216296_2216</name>
</gene>
<keyword evidence="1" id="KW-0472">Membrane</keyword>
<dbReference type="InterPro" id="IPR032816">
    <property type="entry name" value="VTT_dom"/>
</dbReference>
<proteinExistence type="predicted"/>
<evidence type="ECO:0000313" key="3">
    <source>
        <dbReference type="EMBL" id="SDU17575.1"/>
    </source>
</evidence>
<reference evidence="4" key="1">
    <citation type="submission" date="2016-10" db="EMBL/GenBank/DDBJ databases">
        <authorList>
            <person name="Varghese N."/>
            <person name="Submissions S."/>
        </authorList>
    </citation>
    <scope>NUCLEOTIDE SEQUENCE [LARGE SCALE GENOMIC DNA]</scope>
    <source>
        <strain evidence="4">DSM 17875</strain>
    </source>
</reference>
<keyword evidence="1" id="KW-0812">Transmembrane</keyword>
<protein>
    <submittedName>
        <fullName evidence="3">Membrane protein YqaA, SNARE-associated domain</fullName>
    </submittedName>
</protein>
<dbReference type="OrthoDB" id="9814483at2"/>
<feature type="domain" description="VTT" evidence="2">
    <location>
        <begin position="28"/>
        <end position="139"/>
    </location>
</feature>
<feature type="transmembrane region" description="Helical" evidence="1">
    <location>
        <begin position="40"/>
        <end position="61"/>
    </location>
</feature>
<keyword evidence="4" id="KW-1185">Reference proteome</keyword>
<dbReference type="GO" id="GO:0005886">
    <property type="term" value="C:plasma membrane"/>
    <property type="evidence" value="ECO:0007669"/>
    <property type="project" value="UniProtKB-ARBA"/>
</dbReference>
<dbReference type="PANTHER" id="PTHR42709">
    <property type="entry name" value="ALKALINE PHOSPHATASE LIKE PROTEIN"/>
    <property type="match status" value="1"/>
</dbReference>
<dbReference type="Pfam" id="PF09335">
    <property type="entry name" value="VTT_dom"/>
    <property type="match status" value="1"/>
</dbReference>
<keyword evidence="1" id="KW-1133">Transmembrane helix</keyword>
<dbReference type="Proteomes" id="UP000243232">
    <property type="component" value="Chromosome I"/>
</dbReference>
<dbReference type="InterPro" id="IPR051311">
    <property type="entry name" value="DedA_domain"/>
</dbReference>
<feature type="transmembrane region" description="Helical" evidence="1">
    <location>
        <begin position="96"/>
        <end position="116"/>
    </location>
</feature>
<dbReference type="PANTHER" id="PTHR42709:SF4">
    <property type="entry name" value="INNER MEMBRANE PROTEIN YQAA"/>
    <property type="match status" value="1"/>
</dbReference>
<sequence>MLEISAYLGLFISAFAAATILPLQSEALLAGLLLHDRQAVWLLLAIASSANVLGSMLNWLLGRYLANFQDRRWFPASPAQLHKAEQSYRRYGHWSLLLSWMPIIGDPLTVIAGVLHEPFWRFTLLVSLAKTGRYLILAGLTLGWS</sequence>
<accession>A0A1H2GDD2</accession>